<dbReference type="InterPro" id="IPR024078">
    <property type="entry name" value="LmbE-like_dom_sf"/>
</dbReference>
<dbReference type="CTD" id="42388"/>
<dbReference type="GeneID" id="113795728"/>
<gene>
    <name evidence="4" type="primary">LOC113795728</name>
</gene>
<dbReference type="EC" id="3.5.1.89" evidence="2"/>
<comment type="similarity">
    <text evidence="1">Belongs to the PIGL family.</text>
</comment>
<dbReference type="GO" id="GO:0005783">
    <property type="term" value="C:endoplasmic reticulum"/>
    <property type="evidence" value="ECO:0007669"/>
    <property type="project" value="TreeGrafter"/>
</dbReference>
<dbReference type="GO" id="GO:0016020">
    <property type="term" value="C:membrane"/>
    <property type="evidence" value="ECO:0007669"/>
    <property type="project" value="GOC"/>
</dbReference>
<evidence type="ECO:0000256" key="1">
    <source>
        <dbReference type="ARBA" id="ARBA00006066"/>
    </source>
</evidence>
<dbReference type="RefSeq" id="XP_027201737.1">
    <property type="nucleotide sequence ID" value="XM_027345936.1"/>
</dbReference>
<dbReference type="PANTHER" id="PTHR12993">
    <property type="entry name" value="N-ACETYLGLUCOSAMINYL-PHOSPHATIDYLINOSITOL DE-N-ACETYLASE-RELATED"/>
    <property type="match status" value="1"/>
</dbReference>
<evidence type="ECO:0000313" key="4">
    <source>
        <dbReference type="RefSeq" id="XP_027201737.1"/>
    </source>
</evidence>
<evidence type="ECO:0000313" key="3">
    <source>
        <dbReference type="Proteomes" id="UP000515146"/>
    </source>
</evidence>
<evidence type="ECO:0000256" key="2">
    <source>
        <dbReference type="ARBA" id="ARBA00012176"/>
    </source>
</evidence>
<dbReference type="PANTHER" id="PTHR12993:SF11">
    <property type="entry name" value="N-ACETYLGLUCOSAMINYL-PHOSPHATIDYLINOSITOL DE-N-ACETYLASE"/>
    <property type="match status" value="1"/>
</dbReference>
<dbReference type="KEGG" id="dpte:113795728"/>
<proteinExistence type="inferred from homology"/>
<dbReference type="Proteomes" id="UP000515146">
    <property type="component" value="Unplaced"/>
</dbReference>
<dbReference type="FunCoup" id="A0A6P6Y8N8">
    <property type="interactions" value="1230"/>
</dbReference>
<dbReference type="InterPro" id="IPR003737">
    <property type="entry name" value="GlcNAc_PI_deacetylase-related"/>
</dbReference>
<dbReference type="InParanoid" id="A0A6P6Y8N8"/>
<dbReference type="Pfam" id="PF02585">
    <property type="entry name" value="PIG-L"/>
    <property type="match status" value="1"/>
</dbReference>
<accession>A0A6P6Y8N8</accession>
<sequence>MLSFLLFSTILFISWFILKHRIKRIDIDHNVLLITAHPDDELMFFGPTLLNELRSRIENYYSLNNIDDKKHSKIHLLCLCTGNYYGDGEKRKQELDDAMNELFRSTFDNSVVKNSQEKCSKDLLNELFTWEIRDDPELIDSPVAEWQPYYIMKIIQKYCQQNSITKIITFDQYGISGHSNHIAIYEAVIKLFNCNNDLNLEIYFLKSISIIRKYLALFDIICTLISSLINNNWNVYLISSLKDYLIIVYSLRKHYSQMVWFRRLFYSSTSRFLFINSYRSYRIKSK</sequence>
<dbReference type="SUPFAM" id="SSF102588">
    <property type="entry name" value="LmbE-like"/>
    <property type="match status" value="1"/>
</dbReference>
<dbReference type="OMA" id="VSRYMWF"/>
<dbReference type="UniPathway" id="UPA00196"/>
<dbReference type="GO" id="GO:0006506">
    <property type="term" value="P:GPI anchor biosynthetic process"/>
    <property type="evidence" value="ECO:0007669"/>
    <property type="project" value="UniProtKB-UniPathway"/>
</dbReference>
<dbReference type="AlphaFoldDB" id="A0A6P6Y8N8"/>
<protein>
    <recommendedName>
        <fullName evidence="2">N-acetylglucosaminylphosphatidylinositol deacetylase</fullName>
        <ecNumber evidence="2">3.5.1.89</ecNumber>
    </recommendedName>
</protein>
<reference evidence="4" key="1">
    <citation type="submission" date="2025-08" db="UniProtKB">
        <authorList>
            <consortium name="RefSeq"/>
        </authorList>
    </citation>
    <scope>IDENTIFICATION</scope>
    <source>
        <strain evidence="4">Airmid</strain>
    </source>
</reference>
<dbReference type="OrthoDB" id="440160at2759"/>
<name>A0A6P6Y8N8_DERPT</name>
<dbReference type="Gene3D" id="3.40.50.10320">
    <property type="entry name" value="LmbE-like"/>
    <property type="match status" value="1"/>
</dbReference>
<dbReference type="GO" id="GO:0000225">
    <property type="term" value="F:N-acetylglucosaminylphosphatidylinositol deacetylase activity"/>
    <property type="evidence" value="ECO:0007669"/>
    <property type="project" value="UniProtKB-EC"/>
</dbReference>
<organism evidence="3 4">
    <name type="scientific">Dermatophagoides pteronyssinus</name>
    <name type="common">European house dust mite</name>
    <dbReference type="NCBI Taxonomy" id="6956"/>
    <lineage>
        <taxon>Eukaryota</taxon>
        <taxon>Metazoa</taxon>
        <taxon>Ecdysozoa</taxon>
        <taxon>Arthropoda</taxon>
        <taxon>Chelicerata</taxon>
        <taxon>Arachnida</taxon>
        <taxon>Acari</taxon>
        <taxon>Acariformes</taxon>
        <taxon>Sarcoptiformes</taxon>
        <taxon>Astigmata</taxon>
        <taxon>Psoroptidia</taxon>
        <taxon>Analgoidea</taxon>
        <taxon>Pyroglyphidae</taxon>
        <taxon>Dermatophagoidinae</taxon>
        <taxon>Dermatophagoides</taxon>
    </lineage>
</organism>
<keyword evidence="3" id="KW-1185">Reference proteome</keyword>